<gene>
    <name evidence="1" type="ORF">IAC10_00445</name>
</gene>
<evidence type="ECO:0000313" key="1">
    <source>
        <dbReference type="EMBL" id="HIS35086.1"/>
    </source>
</evidence>
<comment type="caution">
    <text evidence="1">The sequence shown here is derived from an EMBL/GenBank/DDBJ whole genome shotgun (WGS) entry which is preliminary data.</text>
</comment>
<accession>A0A9D1EWM5</accession>
<proteinExistence type="predicted"/>
<organism evidence="1 2">
    <name type="scientific">Candidatus Scatousia excrementigallinarum</name>
    <dbReference type="NCBI Taxonomy" id="2840935"/>
    <lineage>
        <taxon>Bacteria</taxon>
        <taxon>Candidatus Scatousia</taxon>
    </lineage>
</organism>
<protein>
    <submittedName>
        <fullName evidence="1">Uncharacterized protein</fullName>
    </submittedName>
</protein>
<evidence type="ECO:0000313" key="2">
    <source>
        <dbReference type="Proteomes" id="UP000823928"/>
    </source>
</evidence>
<sequence length="193" mass="21251">MEFKDRNAQYPGRVKLVKVAGSEDLYDMTLAEGSVSGGYSAGTPLNAETFNKMLKDISAETDTKISKETEKVRLNSIRLYDGVNYGAKSYLSNGKDMTVNLPKSRYNFYFWQYSSKVSEDSVVTLLKSQHGLSKVKGAVLVPKSHTTGGGLGGYNNFAEDNLKYGILISNNNVYVALDVGVMKKGFYCLVYGE</sequence>
<reference evidence="1" key="1">
    <citation type="submission" date="2020-10" db="EMBL/GenBank/DDBJ databases">
        <authorList>
            <person name="Gilroy R."/>
        </authorList>
    </citation>
    <scope>NUCLEOTIDE SEQUENCE</scope>
    <source>
        <strain evidence="1">6276</strain>
    </source>
</reference>
<reference evidence="1" key="2">
    <citation type="journal article" date="2021" name="PeerJ">
        <title>Extensive microbial diversity within the chicken gut microbiome revealed by metagenomics and culture.</title>
        <authorList>
            <person name="Gilroy R."/>
            <person name="Ravi A."/>
            <person name="Getino M."/>
            <person name="Pursley I."/>
            <person name="Horton D.L."/>
            <person name="Alikhan N.F."/>
            <person name="Baker D."/>
            <person name="Gharbi K."/>
            <person name="Hall N."/>
            <person name="Watson M."/>
            <person name="Adriaenssens E.M."/>
            <person name="Foster-Nyarko E."/>
            <person name="Jarju S."/>
            <person name="Secka A."/>
            <person name="Antonio M."/>
            <person name="Oren A."/>
            <person name="Chaudhuri R.R."/>
            <person name="La Ragione R."/>
            <person name="Hildebrand F."/>
            <person name="Pallen M.J."/>
        </authorList>
    </citation>
    <scope>NUCLEOTIDE SEQUENCE</scope>
    <source>
        <strain evidence="1">6276</strain>
    </source>
</reference>
<dbReference type="AlphaFoldDB" id="A0A9D1EWM5"/>
<dbReference type="Proteomes" id="UP000823928">
    <property type="component" value="Unassembled WGS sequence"/>
</dbReference>
<dbReference type="EMBL" id="DVIU01000012">
    <property type="protein sequence ID" value="HIS35086.1"/>
    <property type="molecule type" value="Genomic_DNA"/>
</dbReference>
<name>A0A9D1EWM5_9BACT</name>